<dbReference type="InterPro" id="IPR050834">
    <property type="entry name" value="Glycosyltransf_2"/>
</dbReference>
<dbReference type="Pfam" id="PF00535">
    <property type="entry name" value="Glycos_transf_2"/>
    <property type="match status" value="1"/>
</dbReference>
<sequence length="306" mass="34938">MTVPLISVIIPNYNYGDYIADAIESVLSQTYPEVEIIVVDDGSTDDSESKVIKYGSRVRLVQQQNKGVSAARNRGIAESNGRFIAFLDADDKWHPEKLSRQFEQMNNPKVGMVYCGLQYMDAKGRFLSVNLSGSEGYVLKELALLEGPGVPASGSSALVRRECFERVGLFDESLSTSADWDMWRRIACHYEIRIVREPLVFYRVHASGMHHNVDLLERDMLQAVSKMFSDPDAQEVHHLRRRCYGNLYLMLSGSCLHARQWKKSIKYAAMSMLAWPPAVSYIVKFPMRHVKRFRESSRQNSDKRKS</sequence>
<dbReference type="InterPro" id="IPR029044">
    <property type="entry name" value="Nucleotide-diphossugar_trans"/>
</dbReference>
<evidence type="ECO:0000259" key="1">
    <source>
        <dbReference type="Pfam" id="PF00535"/>
    </source>
</evidence>
<dbReference type="AlphaFoldDB" id="A0A0B6WVJ8"/>
<accession>A0A0B6WVJ8</accession>
<dbReference type="RefSeq" id="WP_060635365.1">
    <property type="nucleotide sequence ID" value="NZ_CBXV010000004.1"/>
</dbReference>
<evidence type="ECO:0000313" key="2">
    <source>
        <dbReference type="EMBL" id="CDM65091.1"/>
    </source>
</evidence>
<dbReference type="PANTHER" id="PTHR43685:SF2">
    <property type="entry name" value="GLYCOSYLTRANSFERASE 2-LIKE DOMAIN-CONTAINING PROTEIN"/>
    <property type="match status" value="1"/>
</dbReference>
<dbReference type="EMBL" id="CBXV010000004">
    <property type="protein sequence ID" value="CDM65091.1"/>
    <property type="molecule type" value="Genomic_DNA"/>
</dbReference>
<dbReference type="Gene3D" id="3.90.550.10">
    <property type="entry name" value="Spore Coat Polysaccharide Biosynthesis Protein SpsA, Chain A"/>
    <property type="match status" value="1"/>
</dbReference>
<reference evidence="2 3" key="1">
    <citation type="submission" date="2013-12" db="EMBL/GenBank/DDBJ databases">
        <authorList>
            <person name="Stott M."/>
        </authorList>
    </citation>
    <scope>NUCLEOTIDE SEQUENCE [LARGE SCALE GENOMIC DNA]</scope>
    <source>
        <strain evidence="2 3">K22</strain>
    </source>
</reference>
<dbReference type="STRING" id="454194.PYK22_01089"/>
<organism evidence="2 3">
    <name type="scientific">Pyrinomonas methylaliphatogenes</name>
    <dbReference type="NCBI Taxonomy" id="454194"/>
    <lineage>
        <taxon>Bacteria</taxon>
        <taxon>Pseudomonadati</taxon>
        <taxon>Acidobacteriota</taxon>
        <taxon>Blastocatellia</taxon>
        <taxon>Blastocatellales</taxon>
        <taxon>Pyrinomonadaceae</taxon>
        <taxon>Pyrinomonas</taxon>
    </lineage>
</organism>
<dbReference type="GO" id="GO:0016740">
    <property type="term" value="F:transferase activity"/>
    <property type="evidence" value="ECO:0007669"/>
    <property type="project" value="UniProtKB-KW"/>
</dbReference>
<reference evidence="2 3" key="2">
    <citation type="submission" date="2015-01" db="EMBL/GenBank/DDBJ databases">
        <title>Complete genome sequence of Pyrinomonas methylaliphatogenes type strain K22T.</title>
        <authorList>
            <person name="Lee K.C.Y."/>
            <person name="Power J.F."/>
            <person name="Dunfield P.F."/>
            <person name="Morgan X.C."/>
            <person name="Huttenhower C."/>
            <person name="Stott M.B."/>
        </authorList>
    </citation>
    <scope>NUCLEOTIDE SEQUENCE [LARGE SCALE GENOMIC DNA]</scope>
    <source>
        <strain evidence="2 3">K22</strain>
    </source>
</reference>
<keyword evidence="2" id="KW-0808">Transferase</keyword>
<name>A0A0B6WVJ8_9BACT</name>
<dbReference type="Proteomes" id="UP000031518">
    <property type="component" value="Unassembled WGS sequence"/>
</dbReference>
<dbReference type="PANTHER" id="PTHR43685">
    <property type="entry name" value="GLYCOSYLTRANSFERASE"/>
    <property type="match status" value="1"/>
</dbReference>
<dbReference type="SUPFAM" id="SSF53448">
    <property type="entry name" value="Nucleotide-diphospho-sugar transferases"/>
    <property type="match status" value="1"/>
</dbReference>
<dbReference type="InterPro" id="IPR001173">
    <property type="entry name" value="Glyco_trans_2-like"/>
</dbReference>
<evidence type="ECO:0000313" key="3">
    <source>
        <dbReference type="Proteomes" id="UP000031518"/>
    </source>
</evidence>
<proteinExistence type="predicted"/>
<keyword evidence="3" id="KW-1185">Reference proteome</keyword>
<dbReference type="OrthoDB" id="111731at2"/>
<protein>
    <submittedName>
        <fullName evidence="2">Glycosyl transferase</fullName>
    </submittedName>
</protein>
<gene>
    <name evidence="2" type="ORF">PYK22_01089</name>
</gene>
<feature type="domain" description="Glycosyltransferase 2-like" evidence="1">
    <location>
        <begin position="7"/>
        <end position="167"/>
    </location>
</feature>